<feature type="domain" description="Phosphatidic acid phosphatase type 2/haloperoxidase" evidence="7">
    <location>
        <begin position="238"/>
        <end position="346"/>
    </location>
</feature>
<keyword evidence="5" id="KW-0472">Membrane</keyword>
<feature type="chain" id="PRO_5047530999" description="undecaprenyl-diphosphate phosphatase" evidence="6">
    <location>
        <begin position="21"/>
        <end position="489"/>
    </location>
</feature>
<evidence type="ECO:0000256" key="4">
    <source>
        <dbReference type="SAM" id="MobiDB-lite"/>
    </source>
</evidence>
<keyword evidence="5" id="KW-0812">Transmembrane</keyword>
<name>A0ABT5R5E6_9GAMM</name>
<evidence type="ECO:0000313" key="9">
    <source>
        <dbReference type="Proteomes" id="UP001149400"/>
    </source>
</evidence>
<feature type="transmembrane region" description="Helical" evidence="5">
    <location>
        <begin position="276"/>
        <end position="297"/>
    </location>
</feature>
<dbReference type="Gene3D" id="3.90.79.10">
    <property type="entry name" value="Nucleoside Triphosphate Pyrophosphohydrolase"/>
    <property type="match status" value="1"/>
</dbReference>
<dbReference type="Pfam" id="PF00293">
    <property type="entry name" value="NUDIX"/>
    <property type="match status" value="1"/>
</dbReference>
<reference evidence="8" key="1">
    <citation type="submission" date="2021-12" db="EMBL/GenBank/DDBJ databases">
        <title>Enterovibrio ZSDZ35 sp. nov. and Enterovibrio ZSDZ42 sp. nov., isolated from coastal seawater in Qingdao.</title>
        <authorList>
            <person name="Zhang P."/>
        </authorList>
    </citation>
    <scope>NUCLEOTIDE SEQUENCE</scope>
    <source>
        <strain evidence="8">ZSDZ42</strain>
    </source>
</reference>
<feature type="transmembrane region" description="Helical" evidence="5">
    <location>
        <begin position="328"/>
        <end position="346"/>
    </location>
</feature>
<keyword evidence="5" id="KW-1133">Transmembrane helix</keyword>
<comment type="catalytic activity">
    <reaction evidence="3">
        <text>di-trans,octa-cis-undecaprenyl diphosphate + H2O = di-trans,octa-cis-undecaprenyl phosphate + phosphate + H(+)</text>
        <dbReference type="Rhea" id="RHEA:28094"/>
        <dbReference type="ChEBI" id="CHEBI:15377"/>
        <dbReference type="ChEBI" id="CHEBI:15378"/>
        <dbReference type="ChEBI" id="CHEBI:43474"/>
        <dbReference type="ChEBI" id="CHEBI:58405"/>
        <dbReference type="ChEBI" id="CHEBI:60392"/>
        <dbReference type="EC" id="3.6.1.27"/>
    </reaction>
</comment>
<dbReference type="InterPro" id="IPR036938">
    <property type="entry name" value="PAP2/HPO_sf"/>
</dbReference>
<feature type="compositionally biased region" description="Basic and acidic residues" evidence="4">
    <location>
        <begin position="466"/>
        <end position="475"/>
    </location>
</feature>
<dbReference type="InterPro" id="IPR000326">
    <property type="entry name" value="PAP2/HPO"/>
</dbReference>
<evidence type="ECO:0000256" key="5">
    <source>
        <dbReference type="SAM" id="Phobius"/>
    </source>
</evidence>
<evidence type="ECO:0000256" key="6">
    <source>
        <dbReference type="SAM" id="SignalP"/>
    </source>
</evidence>
<organism evidence="8 9">
    <name type="scientific">Enterovibrio gelatinilyticus</name>
    <dbReference type="NCBI Taxonomy" id="2899819"/>
    <lineage>
        <taxon>Bacteria</taxon>
        <taxon>Pseudomonadati</taxon>
        <taxon>Pseudomonadota</taxon>
        <taxon>Gammaproteobacteria</taxon>
        <taxon>Vibrionales</taxon>
        <taxon>Vibrionaceae</taxon>
        <taxon>Enterovibrio</taxon>
    </lineage>
</organism>
<feature type="transmembrane region" description="Helical" evidence="5">
    <location>
        <begin position="238"/>
        <end position="256"/>
    </location>
</feature>
<dbReference type="SUPFAM" id="SSF48317">
    <property type="entry name" value="Acid phosphatase/Vanadium-dependent haloperoxidase"/>
    <property type="match status" value="1"/>
</dbReference>
<feature type="transmembrane region" description="Helical" evidence="5">
    <location>
        <begin position="212"/>
        <end position="231"/>
    </location>
</feature>
<feature type="transmembrane region" description="Helical" evidence="5">
    <location>
        <begin position="304"/>
        <end position="322"/>
    </location>
</feature>
<dbReference type="EC" id="3.6.1.27" evidence="1"/>
<dbReference type="PANTHER" id="PTHR14969">
    <property type="entry name" value="SPHINGOSINE-1-PHOSPHATE PHOSPHOHYDROLASE"/>
    <property type="match status" value="1"/>
</dbReference>
<feature type="region of interest" description="Disordered" evidence="4">
    <location>
        <begin position="465"/>
        <end position="489"/>
    </location>
</feature>
<feature type="transmembrane region" description="Helical" evidence="5">
    <location>
        <begin position="438"/>
        <end position="457"/>
    </location>
</feature>
<feature type="signal peptide" evidence="6">
    <location>
        <begin position="1"/>
        <end position="20"/>
    </location>
</feature>
<evidence type="ECO:0000313" key="8">
    <source>
        <dbReference type="EMBL" id="MDD1795503.1"/>
    </source>
</evidence>
<accession>A0ABT5R5E6</accession>
<protein>
    <recommendedName>
        <fullName evidence="1">undecaprenyl-diphosphate phosphatase</fullName>
        <ecNumber evidence="1">3.6.1.27</ecNumber>
    </recommendedName>
    <alternativeName>
        <fullName evidence="2">Undecaprenyl pyrophosphate phosphatase</fullName>
    </alternativeName>
</protein>
<dbReference type="RefSeq" id="WP_274166298.1">
    <property type="nucleotide sequence ID" value="NZ_JAJUBC010000030.1"/>
</dbReference>
<evidence type="ECO:0000259" key="7">
    <source>
        <dbReference type="SMART" id="SM00014"/>
    </source>
</evidence>
<comment type="caution">
    <text evidence="8">The sequence shown here is derived from an EMBL/GenBank/DDBJ whole genome shotgun (WGS) entry which is preliminary data.</text>
</comment>
<keyword evidence="6" id="KW-0732">Signal</keyword>
<dbReference type="InterPro" id="IPR000086">
    <property type="entry name" value="NUDIX_hydrolase_dom"/>
</dbReference>
<dbReference type="CDD" id="cd02883">
    <property type="entry name" value="NUDIX_Hydrolase"/>
    <property type="match status" value="1"/>
</dbReference>
<keyword evidence="9" id="KW-1185">Reference proteome</keyword>
<dbReference type="InterPro" id="IPR015797">
    <property type="entry name" value="NUDIX_hydrolase-like_dom_sf"/>
</dbReference>
<evidence type="ECO:0000256" key="2">
    <source>
        <dbReference type="ARBA" id="ARBA00032707"/>
    </source>
</evidence>
<dbReference type="Proteomes" id="UP001149400">
    <property type="component" value="Unassembled WGS sequence"/>
</dbReference>
<dbReference type="SUPFAM" id="SSF55811">
    <property type="entry name" value="Nudix"/>
    <property type="match status" value="1"/>
</dbReference>
<proteinExistence type="predicted"/>
<feature type="transmembrane region" description="Helical" evidence="5">
    <location>
        <begin position="376"/>
        <end position="393"/>
    </location>
</feature>
<dbReference type="Gene3D" id="1.20.144.10">
    <property type="entry name" value="Phosphatidic acid phosphatase type 2/haloperoxidase"/>
    <property type="match status" value="1"/>
</dbReference>
<dbReference type="PANTHER" id="PTHR14969:SF13">
    <property type="entry name" value="AT30094P"/>
    <property type="match status" value="1"/>
</dbReference>
<dbReference type="EMBL" id="JAJUBC010000030">
    <property type="protein sequence ID" value="MDD1795503.1"/>
    <property type="molecule type" value="Genomic_DNA"/>
</dbReference>
<evidence type="ECO:0000256" key="3">
    <source>
        <dbReference type="ARBA" id="ARBA00047594"/>
    </source>
</evidence>
<sequence length="489" mass="52621">MRRYVIALLLSLFTLSTSFAQETTENIKGAACLVSDDQGRVLVTHDILNNRISIPGGYVDSDNPADAAIRETLEETGIPVIAVGELTRMGNAILFDCQATSSIPVANTQYNKAAVAAWEAEHFGREVRAVYMMKPNQEMLDNARFPEQVKLFPTLLESATSSPIESLDDFSALASPFTVWNAGLNRGFQQAVLALPAPTATVLIKLLDNSSALGSGVLFFLLIPLAMATGGIKRAAEVLFVTIVATVIVTFGKLYFGVPRPFYVFPDLQLSGASGFAFPSGHTATAFAVWGLVYSWIKQSGRRATLAIWLVPATLVALSRVYLGVHYVTDVIAGAVVGVLVILLAQPLSQRMLSSRLWLTMGALCVPFALTQIQPLFLYCTAFSFAFAAVSYLSKYPPEQSSVPMRAKGFVVSFTGVALLAAALYVVSQVSRSSIEILLSNTLGMVILAIWLGWGTLKWGSKARSTKAESSKAECSKAGFSKAKSSKTR</sequence>
<dbReference type="Pfam" id="PF01569">
    <property type="entry name" value="PAP2"/>
    <property type="match status" value="1"/>
</dbReference>
<feature type="transmembrane region" description="Helical" evidence="5">
    <location>
        <begin position="405"/>
        <end position="426"/>
    </location>
</feature>
<gene>
    <name evidence="8" type="ORF">LRP50_20450</name>
</gene>
<evidence type="ECO:0000256" key="1">
    <source>
        <dbReference type="ARBA" id="ARBA00012374"/>
    </source>
</evidence>
<dbReference type="SMART" id="SM00014">
    <property type="entry name" value="acidPPc"/>
    <property type="match status" value="1"/>
</dbReference>
<dbReference type="CDD" id="cd03392">
    <property type="entry name" value="PAP2_like_2"/>
    <property type="match status" value="1"/>
</dbReference>